<dbReference type="Gene3D" id="3.40.30.10">
    <property type="entry name" value="Glutaredoxin"/>
    <property type="match status" value="1"/>
</dbReference>
<dbReference type="Gene3D" id="1.20.1050.10">
    <property type="match status" value="2"/>
</dbReference>
<gene>
    <name evidence="2 4" type="ORF">P152DRAFT_119776</name>
</gene>
<proteinExistence type="predicted"/>
<protein>
    <recommendedName>
        <fullName evidence="1">GST N-terminal domain-containing protein</fullName>
    </recommendedName>
</protein>
<dbReference type="Pfam" id="PF13410">
    <property type="entry name" value="GST_C_2"/>
    <property type="match status" value="1"/>
</dbReference>
<reference evidence="4" key="2">
    <citation type="submission" date="2020-04" db="EMBL/GenBank/DDBJ databases">
        <authorList>
            <consortium name="NCBI Genome Project"/>
        </authorList>
    </citation>
    <scope>NUCLEOTIDE SEQUENCE</scope>
    <source>
        <strain evidence="4">CBS 781.70</strain>
    </source>
</reference>
<dbReference type="InterPro" id="IPR004045">
    <property type="entry name" value="Glutathione_S-Trfase_N"/>
</dbReference>
<organism evidence="2">
    <name type="scientific">Eremomyces bilateralis CBS 781.70</name>
    <dbReference type="NCBI Taxonomy" id="1392243"/>
    <lineage>
        <taxon>Eukaryota</taxon>
        <taxon>Fungi</taxon>
        <taxon>Dikarya</taxon>
        <taxon>Ascomycota</taxon>
        <taxon>Pezizomycotina</taxon>
        <taxon>Dothideomycetes</taxon>
        <taxon>Dothideomycetes incertae sedis</taxon>
        <taxon>Eremomycetales</taxon>
        <taxon>Eremomycetaceae</taxon>
        <taxon>Eremomyces</taxon>
    </lineage>
</organism>
<dbReference type="SUPFAM" id="SSF47616">
    <property type="entry name" value="GST C-terminal domain-like"/>
    <property type="match status" value="1"/>
</dbReference>
<dbReference type="OrthoDB" id="4951845at2759"/>
<dbReference type="InterPro" id="IPR036282">
    <property type="entry name" value="Glutathione-S-Trfase_C_sf"/>
</dbReference>
<dbReference type="Proteomes" id="UP000504638">
    <property type="component" value="Unplaced"/>
</dbReference>
<dbReference type="GeneID" id="54414264"/>
<dbReference type="Pfam" id="PF13417">
    <property type="entry name" value="GST_N_3"/>
    <property type="match status" value="1"/>
</dbReference>
<evidence type="ECO:0000313" key="4">
    <source>
        <dbReference type="RefSeq" id="XP_033537972.1"/>
    </source>
</evidence>
<feature type="domain" description="GST N-terminal" evidence="1">
    <location>
        <begin position="11"/>
        <end position="89"/>
    </location>
</feature>
<reference evidence="4" key="3">
    <citation type="submission" date="2025-04" db="UniProtKB">
        <authorList>
            <consortium name="RefSeq"/>
        </authorList>
    </citation>
    <scope>IDENTIFICATION</scope>
    <source>
        <strain evidence="4">CBS 781.70</strain>
    </source>
</reference>
<name>A0A6G1GEL3_9PEZI</name>
<sequence length="432" mass="48420">MSAVDENTYVLVGSELSYFAAKIRAYLQWKGIPFVQALASQRVYAEVIRPLTRTNFIPILILPRSQARSVPKAIQDTRGMIRYLEEHHRDLKHSVIPVSSSALAFTAAWVELLADQWLNIQGRFWMGQKDVLDQQREWIMTELGDTILGGKKATMAAKMGADQQGWTNFPLVLPNLGITDTTAPAIRQQFLHTLALLSTHLAYHRFLLGDRISLADFAVYAPFYAHLSRNPVPGFILKTQAPLVFEWIERVGGMGRAGSAHGGVVTLDEKGEWVNEYASVPEDTELPETLVPLLELWLGDYLPLLAESCEQVSRFLEGGKGKPFEARKGWVELPRAVGWQAFELRSGTEGLVARGKRAVIPHAVWMLQELVKEVYDGREADGDGVIRRVAGGGMTEGPWRRCVEWVRNGKWRLERVENRLVAGPRIEGGTKL</sequence>
<dbReference type="InterPro" id="IPR036249">
    <property type="entry name" value="Thioredoxin-like_sf"/>
</dbReference>
<dbReference type="SUPFAM" id="SSF52833">
    <property type="entry name" value="Thioredoxin-like"/>
    <property type="match status" value="1"/>
</dbReference>
<evidence type="ECO:0000259" key="1">
    <source>
        <dbReference type="Pfam" id="PF13417"/>
    </source>
</evidence>
<evidence type="ECO:0000313" key="3">
    <source>
        <dbReference type="Proteomes" id="UP000504638"/>
    </source>
</evidence>
<accession>A0A6G1GEL3</accession>
<dbReference type="EMBL" id="ML975150">
    <property type="protein sequence ID" value="KAF1816341.1"/>
    <property type="molecule type" value="Genomic_DNA"/>
</dbReference>
<dbReference type="RefSeq" id="XP_033537972.1">
    <property type="nucleotide sequence ID" value="XM_033673694.1"/>
</dbReference>
<dbReference type="AlphaFoldDB" id="A0A6G1GEL3"/>
<keyword evidence="3" id="KW-1185">Reference proteome</keyword>
<evidence type="ECO:0000313" key="2">
    <source>
        <dbReference type="EMBL" id="KAF1816341.1"/>
    </source>
</evidence>
<reference evidence="2 4" key="1">
    <citation type="submission" date="2020-01" db="EMBL/GenBank/DDBJ databases">
        <authorList>
            <consortium name="DOE Joint Genome Institute"/>
            <person name="Haridas S."/>
            <person name="Albert R."/>
            <person name="Binder M."/>
            <person name="Bloem J."/>
            <person name="Labutti K."/>
            <person name="Salamov A."/>
            <person name="Andreopoulos B."/>
            <person name="Baker S.E."/>
            <person name="Barry K."/>
            <person name="Bills G."/>
            <person name="Bluhm B.H."/>
            <person name="Cannon C."/>
            <person name="Castanera R."/>
            <person name="Culley D.E."/>
            <person name="Daum C."/>
            <person name="Ezra D."/>
            <person name="Gonzalez J.B."/>
            <person name="Henrissat B."/>
            <person name="Kuo A."/>
            <person name="Liang C."/>
            <person name="Lipzen A."/>
            <person name="Lutzoni F."/>
            <person name="Magnuson J."/>
            <person name="Mondo S."/>
            <person name="Nolan M."/>
            <person name="Ohm R."/>
            <person name="Pangilinan J."/>
            <person name="Park H.-J."/>
            <person name="Ramirez L."/>
            <person name="Alfaro M."/>
            <person name="Sun H."/>
            <person name="Tritt A."/>
            <person name="Yoshinaga Y."/>
            <person name="Zwiers L.-H."/>
            <person name="Turgeon B.G."/>
            <person name="Goodwin S.B."/>
            <person name="Spatafora J.W."/>
            <person name="Crous P.W."/>
            <person name="Grigoriev I.V."/>
        </authorList>
    </citation>
    <scope>NUCLEOTIDE SEQUENCE</scope>
    <source>
        <strain evidence="2 4">CBS 781.70</strain>
    </source>
</reference>